<evidence type="ECO:0000313" key="1">
    <source>
        <dbReference type="EMBL" id="PVV00461.1"/>
    </source>
</evidence>
<keyword evidence="2" id="KW-1185">Reference proteome</keyword>
<proteinExistence type="predicted"/>
<dbReference type="AlphaFoldDB" id="A0A2T9Z782"/>
<sequence>FDILKEWLSMFDRIRSDRNILFHSLNILESYEKSEFTSLSKKKSKSKFATPNPDWVLNPVSITSSPNLGNLIHLSCEIVQFPLKSLSQSTIKNFKNFDFISSNQSSTPKNNLSINQSVCSKCNSRCASFFASNLKSLFAELGYNSSDSKSPNNFSGSFSINIYPQWDHYLVSKTLDNPNLNVSQLSARNNASSLANSSLDSNLFAFQNGNRKLKTFPEISAESLKPLLEGNDTTFVLIATCFSFNKKSG</sequence>
<dbReference type="Proteomes" id="UP000245609">
    <property type="component" value="Unassembled WGS sequence"/>
</dbReference>
<feature type="non-terminal residue" evidence="1">
    <location>
        <position position="1"/>
    </location>
</feature>
<accession>A0A2T9Z782</accession>
<gene>
    <name evidence="1" type="ORF">BB560_005155</name>
</gene>
<comment type="caution">
    <text evidence="1">The sequence shown here is derived from an EMBL/GenBank/DDBJ whole genome shotgun (WGS) entry which is preliminary data.</text>
</comment>
<protein>
    <submittedName>
        <fullName evidence="1">Uncharacterized protein</fullName>
    </submittedName>
</protein>
<organism evidence="1 2">
    <name type="scientific">Smittium megazygosporum</name>
    <dbReference type="NCBI Taxonomy" id="133381"/>
    <lineage>
        <taxon>Eukaryota</taxon>
        <taxon>Fungi</taxon>
        <taxon>Fungi incertae sedis</taxon>
        <taxon>Zoopagomycota</taxon>
        <taxon>Kickxellomycotina</taxon>
        <taxon>Harpellomycetes</taxon>
        <taxon>Harpellales</taxon>
        <taxon>Legeriomycetaceae</taxon>
        <taxon>Smittium</taxon>
    </lineage>
</organism>
<evidence type="ECO:0000313" key="2">
    <source>
        <dbReference type="Proteomes" id="UP000245609"/>
    </source>
</evidence>
<name>A0A2T9Z782_9FUNG</name>
<reference evidence="1 2" key="1">
    <citation type="journal article" date="2018" name="MBio">
        <title>Comparative Genomics Reveals the Core Gene Toolbox for the Fungus-Insect Symbiosis.</title>
        <authorList>
            <person name="Wang Y."/>
            <person name="Stata M."/>
            <person name="Wang W."/>
            <person name="Stajich J.E."/>
            <person name="White M.M."/>
            <person name="Moncalvo J.M."/>
        </authorList>
    </citation>
    <scope>NUCLEOTIDE SEQUENCE [LARGE SCALE GENOMIC DNA]</scope>
    <source>
        <strain evidence="1 2">SC-DP-2</strain>
    </source>
</reference>
<dbReference type="EMBL" id="MBFS01001969">
    <property type="protein sequence ID" value="PVV00461.1"/>
    <property type="molecule type" value="Genomic_DNA"/>
</dbReference>